<keyword evidence="2" id="KW-1185">Reference proteome</keyword>
<dbReference type="Proteomes" id="UP000828390">
    <property type="component" value="Unassembled WGS sequence"/>
</dbReference>
<reference evidence="1" key="1">
    <citation type="journal article" date="2019" name="bioRxiv">
        <title>The Genome of the Zebra Mussel, Dreissena polymorpha: A Resource for Invasive Species Research.</title>
        <authorList>
            <person name="McCartney M.A."/>
            <person name="Auch B."/>
            <person name="Kono T."/>
            <person name="Mallez S."/>
            <person name="Zhang Y."/>
            <person name="Obille A."/>
            <person name="Becker A."/>
            <person name="Abrahante J.E."/>
            <person name="Garbe J."/>
            <person name="Badalamenti J.P."/>
            <person name="Herman A."/>
            <person name="Mangelson H."/>
            <person name="Liachko I."/>
            <person name="Sullivan S."/>
            <person name="Sone E.D."/>
            <person name="Koren S."/>
            <person name="Silverstein K.A.T."/>
            <person name="Beckman K.B."/>
            <person name="Gohl D.M."/>
        </authorList>
    </citation>
    <scope>NUCLEOTIDE SEQUENCE</scope>
    <source>
        <strain evidence="1">Duluth1</strain>
        <tissue evidence="1">Whole animal</tissue>
    </source>
</reference>
<sequence length="56" mass="6077">MPPILASEIKIALSHSDGYTNSGTDFLNCPSKSLAVLRLPVLDVPPEVQFKLLRIA</sequence>
<accession>A0A9D4GK02</accession>
<proteinExistence type="predicted"/>
<protein>
    <submittedName>
        <fullName evidence="1">Uncharacterized protein</fullName>
    </submittedName>
</protein>
<name>A0A9D4GK02_DREPO</name>
<dbReference type="EMBL" id="JAIWYP010000005">
    <property type="protein sequence ID" value="KAH3818247.1"/>
    <property type="molecule type" value="Genomic_DNA"/>
</dbReference>
<gene>
    <name evidence="1" type="ORF">DPMN_119848</name>
</gene>
<comment type="caution">
    <text evidence="1">The sequence shown here is derived from an EMBL/GenBank/DDBJ whole genome shotgun (WGS) entry which is preliminary data.</text>
</comment>
<reference evidence="1" key="2">
    <citation type="submission" date="2020-11" db="EMBL/GenBank/DDBJ databases">
        <authorList>
            <person name="McCartney M.A."/>
            <person name="Auch B."/>
            <person name="Kono T."/>
            <person name="Mallez S."/>
            <person name="Becker A."/>
            <person name="Gohl D.M."/>
            <person name="Silverstein K.A.T."/>
            <person name="Koren S."/>
            <person name="Bechman K.B."/>
            <person name="Herman A."/>
            <person name="Abrahante J.E."/>
            <person name="Garbe J."/>
        </authorList>
    </citation>
    <scope>NUCLEOTIDE SEQUENCE</scope>
    <source>
        <strain evidence="1">Duluth1</strain>
        <tissue evidence="1">Whole animal</tissue>
    </source>
</reference>
<organism evidence="1 2">
    <name type="scientific">Dreissena polymorpha</name>
    <name type="common">Zebra mussel</name>
    <name type="synonym">Mytilus polymorpha</name>
    <dbReference type="NCBI Taxonomy" id="45954"/>
    <lineage>
        <taxon>Eukaryota</taxon>
        <taxon>Metazoa</taxon>
        <taxon>Spiralia</taxon>
        <taxon>Lophotrochozoa</taxon>
        <taxon>Mollusca</taxon>
        <taxon>Bivalvia</taxon>
        <taxon>Autobranchia</taxon>
        <taxon>Heteroconchia</taxon>
        <taxon>Euheterodonta</taxon>
        <taxon>Imparidentia</taxon>
        <taxon>Neoheterodontei</taxon>
        <taxon>Myida</taxon>
        <taxon>Dreissenoidea</taxon>
        <taxon>Dreissenidae</taxon>
        <taxon>Dreissena</taxon>
    </lineage>
</organism>
<evidence type="ECO:0000313" key="2">
    <source>
        <dbReference type="Proteomes" id="UP000828390"/>
    </source>
</evidence>
<dbReference type="AlphaFoldDB" id="A0A9D4GK02"/>
<evidence type="ECO:0000313" key="1">
    <source>
        <dbReference type="EMBL" id="KAH3818247.1"/>
    </source>
</evidence>